<dbReference type="NCBIfam" id="TIGR01396">
    <property type="entry name" value="FlgB"/>
    <property type="match status" value="1"/>
</dbReference>
<evidence type="ECO:0000313" key="10">
    <source>
        <dbReference type="Proteomes" id="UP000189733"/>
    </source>
</evidence>
<dbReference type="PANTHER" id="PTHR30435:SF12">
    <property type="entry name" value="FLAGELLAR BASAL BODY ROD PROTEIN FLGB"/>
    <property type="match status" value="1"/>
</dbReference>
<comment type="subcellular location">
    <subcellularLocation>
        <location evidence="1 6">Bacterial flagellum basal body</location>
    </subcellularLocation>
</comment>
<evidence type="ECO:0000313" key="9">
    <source>
        <dbReference type="EMBL" id="SKA79652.1"/>
    </source>
</evidence>
<keyword evidence="9" id="KW-0969">Cilium</keyword>
<gene>
    <name evidence="9" type="ORF">SAMN02745702_02556</name>
</gene>
<dbReference type="PIRSF" id="PIRSF002889">
    <property type="entry name" value="Rod_FlgB"/>
    <property type="match status" value="1"/>
</dbReference>
<dbReference type="PANTHER" id="PTHR30435">
    <property type="entry name" value="FLAGELLAR PROTEIN"/>
    <property type="match status" value="1"/>
</dbReference>
<sequence length="136" mass="15401">MKSLFEPQIHLTEKVLNLRLMRQNVVMSNLANISTPNYRPRRLEFEKDLQTALDLETRGKLSKTEGQSMSHDFDATGFGPRLTENIKPRTIPGEDNVDLDKEMSAMAKNTLMYNALTTVIKKNFDGIDSVITEGGR</sequence>
<reference evidence="9 10" key="1">
    <citation type="submission" date="2017-02" db="EMBL/GenBank/DDBJ databases">
        <authorList>
            <person name="Peterson S.W."/>
        </authorList>
    </citation>
    <scope>NUCLEOTIDE SEQUENCE [LARGE SCALE GENOMIC DNA]</scope>
    <source>
        <strain evidence="9 10">DSM 18034</strain>
    </source>
</reference>
<comment type="subunit">
    <text evidence="6">The basal body constitutes a major portion of the flagellar organelle and consists of a number of rings mounted on a central rod.</text>
</comment>
<name>A0A1T4WQK2_9BACT</name>
<keyword evidence="9" id="KW-0282">Flagellum</keyword>
<dbReference type="STRING" id="1121442.SAMN02745702_02556"/>
<dbReference type="InterPro" id="IPR006300">
    <property type="entry name" value="FlgB"/>
</dbReference>
<dbReference type="GO" id="GO:0071978">
    <property type="term" value="P:bacterial-type flagellum-dependent swarming motility"/>
    <property type="evidence" value="ECO:0007669"/>
    <property type="project" value="TreeGrafter"/>
</dbReference>
<evidence type="ECO:0000256" key="3">
    <source>
        <dbReference type="ARBA" id="ARBA00014376"/>
    </source>
</evidence>
<evidence type="ECO:0000256" key="4">
    <source>
        <dbReference type="ARBA" id="ARBA00023143"/>
    </source>
</evidence>
<proteinExistence type="inferred from homology"/>
<organism evidence="9 10">
    <name type="scientific">Desulfobaculum bizertense DSM 18034</name>
    <dbReference type="NCBI Taxonomy" id="1121442"/>
    <lineage>
        <taxon>Bacteria</taxon>
        <taxon>Pseudomonadati</taxon>
        <taxon>Thermodesulfobacteriota</taxon>
        <taxon>Desulfovibrionia</taxon>
        <taxon>Desulfovibrionales</taxon>
        <taxon>Desulfovibrionaceae</taxon>
        <taxon>Desulfobaculum</taxon>
    </lineage>
</organism>
<dbReference type="OrthoDB" id="9788334at2"/>
<evidence type="ECO:0000256" key="1">
    <source>
        <dbReference type="ARBA" id="ARBA00004117"/>
    </source>
</evidence>
<keyword evidence="4 6" id="KW-0975">Bacterial flagellum</keyword>
<dbReference type="EMBL" id="FUYA01000010">
    <property type="protein sequence ID" value="SKA79652.1"/>
    <property type="molecule type" value="Genomic_DNA"/>
</dbReference>
<dbReference type="AlphaFoldDB" id="A0A1T4WQK2"/>
<accession>A0A1T4WQK2</accession>
<dbReference type="RefSeq" id="WP_078685831.1">
    <property type="nucleotide sequence ID" value="NZ_FUYA01000010.1"/>
</dbReference>
<feature type="domain" description="Flagellar basal body rod protein N-terminal" evidence="8">
    <location>
        <begin position="16"/>
        <end position="39"/>
    </location>
</feature>
<comment type="similarity">
    <text evidence="2 6">Belongs to the flagella basal body rod proteins family.</text>
</comment>
<dbReference type="GO" id="GO:0030694">
    <property type="term" value="C:bacterial-type flagellum basal body, rod"/>
    <property type="evidence" value="ECO:0007669"/>
    <property type="project" value="InterPro"/>
</dbReference>
<feature type="region of interest" description="Disordered" evidence="7">
    <location>
        <begin position="56"/>
        <end position="97"/>
    </location>
</feature>
<evidence type="ECO:0000259" key="8">
    <source>
        <dbReference type="Pfam" id="PF00460"/>
    </source>
</evidence>
<keyword evidence="10" id="KW-1185">Reference proteome</keyword>
<evidence type="ECO:0000256" key="5">
    <source>
        <dbReference type="ARBA" id="ARBA00024934"/>
    </source>
</evidence>
<dbReference type="Proteomes" id="UP000189733">
    <property type="component" value="Unassembled WGS sequence"/>
</dbReference>
<protein>
    <recommendedName>
        <fullName evidence="3 6">Flagellar basal body rod protein FlgB</fullName>
    </recommendedName>
</protein>
<comment type="function">
    <text evidence="5 6">Structural component of flagellum, the bacterial motility apparatus. Part of the rod structure of flagellar basal body.</text>
</comment>
<dbReference type="NCBIfam" id="NF009264">
    <property type="entry name" value="PRK12621.1"/>
    <property type="match status" value="1"/>
</dbReference>
<keyword evidence="9" id="KW-0966">Cell projection</keyword>
<dbReference type="Pfam" id="PF00460">
    <property type="entry name" value="Flg_bb_rod"/>
    <property type="match status" value="1"/>
</dbReference>
<evidence type="ECO:0000256" key="2">
    <source>
        <dbReference type="ARBA" id="ARBA00009677"/>
    </source>
</evidence>
<dbReference type="InterPro" id="IPR001444">
    <property type="entry name" value="Flag_bb_rod_N"/>
</dbReference>
<evidence type="ECO:0000256" key="7">
    <source>
        <dbReference type="SAM" id="MobiDB-lite"/>
    </source>
</evidence>
<evidence type="ECO:0000256" key="6">
    <source>
        <dbReference type="PIRNR" id="PIRNR002889"/>
    </source>
</evidence>